<comment type="caution">
    <text evidence="1">The sequence shown here is derived from an EMBL/GenBank/DDBJ whole genome shotgun (WGS) entry which is preliminary data.</text>
</comment>
<gene>
    <name evidence="1" type="ORF">GCK32_016118</name>
</gene>
<accession>A0AAN8ITR0</accession>
<dbReference type="EMBL" id="WIXE01006509">
    <property type="protein sequence ID" value="KAK5981227.1"/>
    <property type="molecule type" value="Genomic_DNA"/>
</dbReference>
<evidence type="ECO:0000313" key="2">
    <source>
        <dbReference type="Proteomes" id="UP001331761"/>
    </source>
</evidence>
<dbReference type="Proteomes" id="UP001331761">
    <property type="component" value="Unassembled WGS sequence"/>
</dbReference>
<sequence>MKRPKRPVIEYDLDYTKDAEENSKILLKEKYEMLRWTDTVEIKTPNLLIPTQIANYVESLPFCKITVP</sequence>
<evidence type="ECO:0000313" key="1">
    <source>
        <dbReference type="EMBL" id="KAK5981227.1"/>
    </source>
</evidence>
<organism evidence="1 2">
    <name type="scientific">Trichostrongylus colubriformis</name>
    <name type="common">Black scour worm</name>
    <dbReference type="NCBI Taxonomy" id="6319"/>
    <lineage>
        <taxon>Eukaryota</taxon>
        <taxon>Metazoa</taxon>
        <taxon>Ecdysozoa</taxon>
        <taxon>Nematoda</taxon>
        <taxon>Chromadorea</taxon>
        <taxon>Rhabditida</taxon>
        <taxon>Rhabditina</taxon>
        <taxon>Rhabditomorpha</taxon>
        <taxon>Strongyloidea</taxon>
        <taxon>Trichostrongylidae</taxon>
        <taxon>Trichostrongylus</taxon>
    </lineage>
</organism>
<reference evidence="1 2" key="1">
    <citation type="submission" date="2019-10" db="EMBL/GenBank/DDBJ databases">
        <title>Assembly and Annotation for the nematode Trichostrongylus colubriformis.</title>
        <authorList>
            <person name="Martin J."/>
        </authorList>
    </citation>
    <scope>NUCLEOTIDE SEQUENCE [LARGE SCALE GENOMIC DNA]</scope>
    <source>
        <strain evidence="1">G859</strain>
        <tissue evidence="1">Whole worm</tissue>
    </source>
</reference>
<dbReference type="AlphaFoldDB" id="A0AAN8ITR0"/>
<keyword evidence="2" id="KW-1185">Reference proteome</keyword>
<feature type="non-terminal residue" evidence="1">
    <location>
        <position position="68"/>
    </location>
</feature>
<protein>
    <submittedName>
        <fullName evidence="1">Uncharacterized protein</fullName>
    </submittedName>
</protein>
<proteinExistence type="predicted"/>
<name>A0AAN8ITR0_TRICO</name>